<keyword evidence="2" id="KW-1185">Reference proteome</keyword>
<proteinExistence type="predicted"/>
<dbReference type="RefSeq" id="XP_044673878.1">
    <property type="nucleotide sequence ID" value="XM_044830603.1"/>
</dbReference>
<accession>A0A9P8D3Y4</accession>
<dbReference type="AlphaFoldDB" id="A0A9P8D3Y4"/>
<dbReference type="GeneID" id="68320963"/>
<comment type="caution">
    <text evidence="1">The sequence shown here is derived from an EMBL/GenBank/DDBJ whole genome shotgun (WGS) entry which is preliminary data.</text>
</comment>
<name>A0A9P8D3Y4_9HYPO</name>
<evidence type="ECO:0000313" key="2">
    <source>
        <dbReference type="Proteomes" id="UP000827133"/>
    </source>
</evidence>
<evidence type="ECO:0000313" key="1">
    <source>
        <dbReference type="EMBL" id="KAG9494878.1"/>
    </source>
</evidence>
<dbReference type="Proteomes" id="UP000827133">
    <property type="component" value="Unassembled WGS sequence"/>
</dbReference>
<dbReference type="EMBL" id="JAHBCI010000011">
    <property type="protein sequence ID" value="KAG9494878.1"/>
    <property type="molecule type" value="Genomic_DNA"/>
</dbReference>
<gene>
    <name evidence="1" type="ORF">J7337_013107</name>
</gene>
<reference evidence="1" key="1">
    <citation type="journal article" date="2021" name="Mol. Plant Microbe Interact.">
        <title>Telomere to telomere genome assembly of Fusarium musae F31, causal agent of crown rot disease of banana.</title>
        <authorList>
            <person name="Degradi L."/>
            <person name="Tava V."/>
            <person name="Kunova A."/>
            <person name="Cortesi P."/>
            <person name="Saracchi M."/>
            <person name="Pasquali M."/>
        </authorList>
    </citation>
    <scope>NUCLEOTIDE SEQUENCE</scope>
    <source>
        <strain evidence="1">F31</strain>
    </source>
</reference>
<organism evidence="1 2">
    <name type="scientific">Fusarium musae</name>
    <dbReference type="NCBI Taxonomy" id="1042133"/>
    <lineage>
        <taxon>Eukaryota</taxon>
        <taxon>Fungi</taxon>
        <taxon>Dikarya</taxon>
        <taxon>Ascomycota</taxon>
        <taxon>Pezizomycotina</taxon>
        <taxon>Sordariomycetes</taxon>
        <taxon>Hypocreomycetidae</taxon>
        <taxon>Hypocreales</taxon>
        <taxon>Nectriaceae</taxon>
        <taxon>Fusarium</taxon>
    </lineage>
</organism>
<dbReference type="KEGG" id="fmu:J7337_013107"/>
<protein>
    <recommendedName>
        <fullName evidence="3">Fungal N-terminal domain-containing protein</fullName>
    </recommendedName>
</protein>
<sequence length="133" mass="14806">MADPVGITGTAVGTVSFGLQLYSGISEYLDVVKGRDEDLQSAKEYVKILRDNLGLIEETIGAIGGEYTVARHAIEQFKYSCETELKGLEVLLQELKGPSADPTNRTEQVKNSIRKFSYPFEKQDITKLQDKFI</sequence>
<evidence type="ECO:0008006" key="3">
    <source>
        <dbReference type="Google" id="ProtNLM"/>
    </source>
</evidence>